<evidence type="ECO:0000256" key="1">
    <source>
        <dbReference type="SAM" id="MobiDB-lite"/>
    </source>
</evidence>
<dbReference type="eggNOG" id="ENOG502QQ0U">
    <property type="taxonomic scope" value="Eukaryota"/>
</dbReference>
<name>A0A061FSV0_THECC</name>
<gene>
    <name evidence="4" type="ORF">TCM_042412</name>
</gene>
<dbReference type="AlphaFoldDB" id="A0A061FSV0"/>
<dbReference type="Pfam" id="PF04749">
    <property type="entry name" value="PLAC8"/>
    <property type="match status" value="1"/>
</dbReference>
<dbReference type="Proteomes" id="UP000026915">
    <property type="component" value="Chromosome 10"/>
</dbReference>
<dbReference type="InterPro" id="IPR021369">
    <property type="entry name" value="DUF2985"/>
</dbReference>
<feature type="transmembrane region" description="Helical" evidence="2">
    <location>
        <begin position="658"/>
        <end position="680"/>
    </location>
</feature>
<keyword evidence="2" id="KW-0812">Transmembrane</keyword>
<keyword evidence="2" id="KW-0472">Membrane</keyword>
<feature type="region of interest" description="Disordered" evidence="1">
    <location>
        <begin position="524"/>
        <end position="555"/>
    </location>
</feature>
<feature type="region of interest" description="Disordered" evidence="1">
    <location>
        <begin position="782"/>
        <end position="806"/>
    </location>
</feature>
<feature type="transmembrane region" description="Helical" evidence="2">
    <location>
        <begin position="255"/>
        <end position="279"/>
    </location>
</feature>
<feature type="transmembrane region" description="Helical" evidence="2">
    <location>
        <begin position="372"/>
        <end position="392"/>
    </location>
</feature>
<feature type="transmembrane region" description="Helical" evidence="2">
    <location>
        <begin position="435"/>
        <end position="454"/>
    </location>
</feature>
<keyword evidence="3" id="KW-0732">Signal</keyword>
<dbReference type="InParanoid" id="A0A061FSV0"/>
<evidence type="ECO:0000256" key="2">
    <source>
        <dbReference type="SAM" id="Phobius"/>
    </source>
</evidence>
<evidence type="ECO:0000313" key="5">
    <source>
        <dbReference type="Proteomes" id="UP000026915"/>
    </source>
</evidence>
<feature type="transmembrane region" description="Helical" evidence="2">
    <location>
        <begin position="286"/>
        <end position="306"/>
    </location>
</feature>
<dbReference type="NCBIfam" id="TIGR01571">
    <property type="entry name" value="A_thal_Cys_rich"/>
    <property type="match status" value="1"/>
</dbReference>
<dbReference type="GO" id="GO:0051762">
    <property type="term" value="P:sesquiterpene biosynthetic process"/>
    <property type="evidence" value="ECO:0000318"/>
    <property type="project" value="GO_Central"/>
</dbReference>
<dbReference type="InterPro" id="IPR006461">
    <property type="entry name" value="PLAC_motif_containing"/>
</dbReference>
<feature type="compositionally biased region" description="Low complexity" evidence="1">
    <location>
        <begin position="738"/>
        <end position="764"/>
    </location>
</feature>
<accession>A0A061FSV0</accession>
<dbReference type="Pfam" id="PF11204">
    <property type="entry name" value="DUF2985"/>
    <property type="match status" value="1"/>
</dbReference>
<proteinExistence type="predicted"/>
<organism evidence="4 5">
    <name type="scientific">Theobroma cacao</name>
    <name type="common">Cacao</name>
    <name type="synonym">Cocoa</name>
    <dbReference type="NCBI Taxonomy" id="3641"/>
    <lineage>
        <taxon>Eukaryota</taxon>
        <taxon>Viridiplantae</taxon>
        <taxon>Streptophyta</taxon>
        <taxon>Embryophyta</taxon>
        <taxon>Tracheophyta</taxon>
        <taxon>Spermatophyta</taxon>
        <taxon>Magnoliopsida</taxon>
        <taxon>eudicotyledons</taxon>
        <taxon>Gunneridae</taxon>
        <taxon>Pentapetalae</taxon>
        <taxon>rosids</taxon>
        <taxon>malvids</taxon>
        <taxon>Malvales</taxon>
        <taxon>Malvaceae</taxon>
        <taxon>Byttnerioideae</taxon>
        <taxon>Theobroma</taxon>
    </lineage>
</organism>
<evidence type="ECO:0000313" key="4">
    <source>
        <dbReference type="EMBL" id="EOY17639.1"/>
    </source>
</evidence>
<dbReference type="EMBL" id="CM001888">
    <property type="protein sequence ID" value="EOY17639.1"/>
    <property type="molecule type" value="Genomic_DNA"/>
</dbReference>
<dbReference type="FunCoup" id="A0A061FSV0">
    <property type="interactions" value="2167"/>
</dbReference>
<feature type="signal peptide" evidence="3">
    <location>
        <begin position="1"/>
        <end position="17"/>
    </location>
</feature>
<dbReference type="PANTHER" id="PTHR31045">
    <property type="entry name" value="PLAC8 FAMILY PROTEIN-RELATED"/>
    <property type="match status" value="1"/>
</dbReference>
<dbReference type="GO" id="GO:0009975">
    <property type="term" value="F:cyclase activity"/>
    <property type="evidence" value="ECO:0000318"/>
    <property type="project" value="GO_Central"/>
</dbReference>
<feature type="region of interest" description="Disordered" evidence="1">
    <location>
        <begin position="722"/>
        <end position="764"/>
    </location>
</feature>
<dbReference type="PANTHER" id="PTHR31045:SF30">
    <property type="entry name" value="PLAC8 FAMILY PROTEIN"/>
    <property type="match status" value="1"/>
</dbReference>
<keyword evidence="2" id="KW-1133">Transmembrane helix</keyword>
<feature type="transmembrane region" description="Helical" evidence="2">
    <location>
        <begin position="590"/>
        <end position="613"/>
    </location>
</feature>
<feature type="transmembrane region" description="Helical" evidence="2">
    <location>
        <begin position="404"/>
        <end position="423"/>
    </location>
</feature>
<sequence length="806" mass="90528">MPLRLIVVLILTHATKELLTVQHSSGIDWEFNFDIRMASSDNGCQKEQVEESNVTETKGQVPLHIPTSQGVLLNDENPLRKSPSSSMSPPNRIKFLKFGSASAKFKRIAEERDEVSRLVASSSGDRLRERLTGVFAKKIDWVSLMKMSKQWINRDPMNMALIVWIIGVAISGSILFLVMTGMLNAVLPKKSQRNAWAEVNSQILNALSTLMSLYQLPLRFYHLVLLCRWKPEDICRLRKKYCEGGTYKPHEWKHMMVIVVLLHINCFAQYALCGLNVGYRRSERPAIGVGICNAISIAAAIMAMVYSNVSPLGRNYDIELDEEAECWTDAGESKRPEQSRLQSLEKRYSFAFRDEERIVESRPLWSGRIHDFWRDISLAFLSLFCSICVFGWNMERFGFGNMYVHIATFLLLCTAPLLIFSLAAVNIDNEIVRDALGVTGIALCWFGLLYGGFWRNKMRKRFNLPTYNFCFGQPAASDCTLWLCCCCCSLAQEVRTGNSYDIIEDRFIKKQMDNGNQQLISPLPREDGIGQFSPGPSSSPGYNSSPSTRFTANSSSPRIVSKEYYSPDRQLSVVTEESSISGYRRSERPAIGVGICVSVAIAAPAMAGVYTIVSPLGKDYGSEMNEEAKKQIDTGESRRPEHFCVFGWNMERLGIGNMYVQIATFLLFCMAPFWVFNLAAVNIDNETVREALSVTGIVLSRTWNSYDIVEDKFIEKQMDNGSQQLISPSPREDGIGQFSPSPSSSPGNNSSPSRRFSASSSSPRIVSKEYYSPERQLSMVKEESFVSGKDETMIPPGLSLIQREAT</sequence>
<feature type="transmembrane region" description="Helical" evidence="2">
    <location>
        <begin position="161"/>
        <end position="187"/>
    </location>
</feature>
<evidence type="ECO:0000256" key="3">
    <source>
        <dbReference type="SAM" id="SignalP"/>
    </source>
</evidence>
<feature type="compositionally biased region" description="Basic and acidic residues" evidence="1">
    <location>
        <begin position="782"/>
        <end position="792"/>
    </location>
</feature>
<protein>
    <submittedName>
        <fullName evidence="4">PLAC8 family protein</fullName>
    </submittedName>
</protein>
<dbReference type="HOGENOM" id="CLU_018900_0_0_1"/>
<dbReference type="STRING" id="3641.A0A061FSV0"/>
<keyword evidence="5" id="KW-1185">Reference proteome</keyword>
<dbReference type="Gramene" id="EOY17639">
    <property type="protein sequence ID" value="EOY17639"/>
    <property type="gene ID" value="TCM_042412"/>
</dbReference>
<feature type="chain" id="PRO_5001602857" evidence="3">
    <location>
        <begin position="18"/>
        <end position="806"/>
    </location>
</feature>
<feature type="compositionally biased region" description="Low complexity" evidence="1">
    <location>
        <begin position="533"/>
        <end position="547"/>
    </location>
</feature>
<reference evidence="4 5" key="1">
    <citation type="journal article" date="2013" name="Genome Biol.">
        <title>The genome sequence of the most widely cultivated cacao type and its use to identify candidate genes regulating pod color.</title>
        <authorList>
            <person name="Motamayor J.C."/>
            <person name="Mockaitis K."/>
            <person name="Schmutz J."/>
            <person name="Haiminen N."/>
            <person name="Iii D.L."/>
            <person name="Cornejo O."/>
            <person name="Findley S.D."/>
            <person name="Zheng P."/>
            <person name="Utro F."/>
            <person name="Royaert S."/>
            <person name="Saski C."/>
            <person name="Jenkins J."/>
            <person name="Podicheti R."/>
            <person name="Zhao M."/>
            <person name="Scheffler B.E."/>
            <person name="Stack J.C."/>
            <person name="Feltus F.A."/>
            <person name="Mustiga G.M."/>
            <person name="Amores F."/>
            <person name="Phillips W."/>
            <person name="Marelli J.P."/>
            <person name="May G.D."/>
            <person name="Shapiro H."/>
            <person name="Ma J."/>
            <person name="Bustamante C.D."/>
            <person name="Schnell R.J."/>
            <person name="Main D."/>
            <person name="Gilbert D."/>
            <person name="Parida L."/>
            <person name="Kuhn D.N."/>
        </authorList>
    </citation>
    <scope>NUCLEOTIDE SEQUENCE [LARGE SCALE GENOMIC DNA]</scope>
    <source>
        <strain evidence="5">cv. Matina 1-6</strain>
    </source>
</reference>